<dbReference type="InterPro" id="IPR043741">
    <property type="entry name" value="DUF5686"/>
</dbReference>
<keyword evidence="2" id="KW-0121">Carboxypeptidase</keyword>
<dbReference type="Proteomes" id="UP000237056">
    <property type="component" value="Unassembled WGS sequence"/>
</dbReference>
<dbReference type="Gene3D" id="2.60.40.1120">
    <property type="entry name" value="Carboxypeptidase-like, regulatory domain"/>
    <property type="match status" value="1"/>
</dbReference>
<dbReference type="AlphaFoldDB" id="A0A2S4N8X4"/>
<dbReference type="SUPFAM" id="SSF49464">
    <property type="entry name" value="Carboxypeptidase regulatory domain-like"/>
    <property type="match status" value="1"/>
</dbReference>
<feature type="signal peptide" evidence="1">
    <location>
        <begin position="1"/>
        <end position="18"/>
    </location>
</feature>
<feature type="chain" id="PRO_5015640659" evidence="1">
    <location>
        <begin position="19"/>
        <end position="824"/>
    </location>
</feature>
<dbReference type="Pfam" id="PF13715">
    <property type="entry name" value="CarbopepD_reg_2"/>
    <property type="match status" value="1"/>
</dbReference>
<keyword evidence="2" id="KW-0378">Hydrolase</keyword>
<keyword evidence="2" id="KW-0645">Protease</keyword>
<protein>
    <submittedName>
        <fullName evidence="2">Carboxypeptidase-like protein</fullName>
    </submittedName>
</protein>
<dbReference type="OrthoDB" id="983143at2"/>
<comment type="caution">
    <text evidence="2">The sequence shown here is derived from an EMBL/GenBank/DDBJ whole genome shotgun (WGS) entry which is preliminary data.</text>
</comment>
<dbReference type="EMBL" id="PQNY01000005">
    <property type="protein sequence ID" value="POS02142.1"/>
    <property type="molecule type" value="Genomic_DNA"/>
</dbReference>
<dbReference type="RefSeq" id="WP_103725580.1">
    <property type="nucleotide sequence ID" value="NZ_PQNY01000005.1"/>
</dbReference>
<evidence type="ECO:0000313" key="3">
    <source>
        <dbReference type="Proteomes" id="UP000237056"/>
    </source>
</evidence>
<dbReference type="InterPro" id="IPR008969">
    <property type="entry name" value="CarboxyPept-like_regulatory"/>
</dbReference>
<name>A0A2S4N8X4_9FLAO</name>
<gene>
    <name evidence="2" type="ORF">Q361_10532</name>
</gene>
<proteinExistence type="predicted"/>
<dbReference type="Pfam" id="PF18939">
    <property type="entry name" value="DUF5686"/>
    <property type="match status" value="1"/>
</dbReference>
<keyword evidence="3" id="KW-1185">Reference proteome</keyword>
<evidence type="ECO:0000313" key="2">
    <source>
        <dbReference type="EMBL" id="POS02142.1"/>
    </source>
</evidence>
<evidence type="ECO:0000256" key="1">
    <source>
        <dbReference type="SAM" id="SignalP"/>
    </source>
</evidence>
<sequence>MKKKITLLFMLVCSILNAQLKGLVTNDKGVPLPNVNIYIKNSYKSTTTNDKGMYEFKNLPEAKAVVVFQYMGYKTYKEEVTIDNTLKTLNVTLNYDSFELKEVVIKKGENLANEIIKNAIAERKANSKKFNRFTADFYSRGIFKVKELPKKFMGQDIDMFDEIIDSTRSGILYLSETVSKITCEKPNKLKEVIVASKVSGNDKGYSFNKAGDADFDFYENYIPLSTNAVSPIADNAFNYYKYKLEGSTVEENGQSINKIKVTPKRNSEPAFTGYIYIADDSYAIYAVDLEITGKQIASDGLNTLKIKQNFSYNPSSKIWTKNLQILDFDAGILVFKFNGSFTHSYSNYTFPESFDKKTFTSEIVKFETNANKKEDNFWQNIRPVPLTEEESNDYIKKNTLQEKRKSEKYLDSIDAKHNKFKLGDILSGYTYSKSFKKWSISYNTPITSISYNTVQGWKVQPGINYYKYNDENKTYTSIYTKVDYGFAEHKWRIFGGYTQKLSNFNHSYISIFAGSKAEQINPNNPISSLVNMVSTMFFTNNFMKLYEKNSLQLKYGREITNGIYVNAFAEYAEKKPLLNTTDHKFTKTEDVYSSNNPLAPEDFTSVAFQKFNFLKTGIEASITFKQQYVSRPDGKYNQGNDKYPKLFLGIDKGWASTNNNNDYTLAKARIMYDIDLGNKGELKINSRVGKFFNADAIAFTEFAHFNGNQTHVAGGLAYTNQFNLLPYYSMSTNKSYFETHIELHNEGFIMNKIPLLNKLQSKLVLGAHNLSIPNSAPYQEFSIGLDNLGFGKIKLFRIDYFRAYQSGYQGDGILIGFKMLNAFE</sequence>
<reference evidence="2 3" key="1">
    <citation type="submission" date="2018-01" db="EMBL/GenBank/DDBJ databases">
        <title>Genomic Encyclopedia of Type Strains, Phase I: the one thousand microbial genomes (KMG-I) project.</title>
        <authorList>
            <person name="Goeker M."/>
        </authorList>
    </citation>
    <scope>NUCLEOTIDE SEQUENCE [LARGE SCALE GENOMIC DNA]</scope>
    <source>
        <strain evidence="2 3">DSM 17960</strain>
    </source>
</reference>
<dbReference type="GO" id="GO:0004180">
    <property type="term" value="F:carboxypeptidase activity"/>
    <property type="evidence" value="ECO:0007669"/>
    <property type="project" value="UniProtKB-KW"/>
</dbReference>
<organism evidence="2 3">
    <name type="scientific">Flavobacterium croceum DSM 17960</name>
    <dbReference type="NCBI Taxonomy" id="1121886"/>
    <lineage>
        <taxon>Bacteria</taxon>
        <taxon>Pseudomonadati</taxon>
        <taxon>Bacteroidota</taxon>
        <taxon>Flavobacteriia</taxon>
        <taxon>Flavobacteriales</taxon>
        <taxon>Flavobacteriaceae</taxon>
        <taxon>Flavobacterium</taxon>
    </lineage>
</organism>
<accession>A0A2S4N8X4</accession>
<keyword evidence="1" id="KW-0732">Signal</keyword>